<dbReference type="PRINTS" id="PR01790">
    <property type="entry name" value="SMP30FAMILY"/>
</dbReference>
<evidence type="ECO:0000259" key="4">
    <source>
        <dbReference type="Pfam" id="PF08450"/>
    </source>
</evidence>
<feature type="binding site" evidence="3">
    <location>
        <position position="106"/>
    </location>
    <ligand>
        <name>substrate</name>
    </ligand>
</feature>
<dbReference type="Pfam" id="PF08450">
    <property type="entry name" value="SGL"/>
    <property type="match status" value="1"/>
</dbReference>
<accession>A0A922L1K7</accession>
<dbReference type="InterPro" id="IPR011042">
    <property type="entry name" value="6-blade_b-propeller_TolB-like"/>
</dbReference>
<sequence>MNLTVEPILTTDVSDLGEGPHWNDQNQQLYYVDAFAGYVHRYCPRLNSDVKINLGDLVTIIIPIANDTNHFLISLRNKIIKFNWIRETFDVIAECAAEHNGKERFNDGKIDAAGRLWIGTVLEGPDGVIKSGGSLYRFNVDNLKFIKMTENFTISNGMAWNHNNTLMYFNDSEDRKIWLFDFDLHKGTINNRRIFLDLDKHSNSFKSDEYPDGMTIDSDDYIWTSMYNGGRIVRIDPQTRQVMMSISIPALRTTSLTFGGENFNEIFVTTGADTNEQEKYPMAGKIFKIKFKNNNEQINGKKAFQFKF</sequence>
<protein>
    <recommendedName>
        <fullName evidence="4">SMP-30/Gluconolactonase/LRE-like region domain-containing protein</fullName>
    </recommendedName>
</protein>
<dbReference type="GO" id="GO:0019853">
    <property type="term" value="P:L-ascorbic acid biosynthetic process"/>
    <property type="evidence" value="ECO:0007669"/>
    <property type="project" value="TreeGrafter"/>
</dbReference>
<dbReference type="InterPro" id="IPR005511">
    <property type="entry name" value="SMP-30"/>
</dbReference>
<evidence type="ECO:0000256" key="3">
    <source>
        <dbReference type="PIRSR" id="PIRSR605511-2"/>
    </source>
</evidence>
<gene>
    <name evidence="5" type="ORF">DERF_014745</name>
</gene>
<evidence type="ECO:0000256" key="2">
    <source>
        <dbReference type="PIRSR" id="PIRSR605511-1"/>
    </source>
</evidence>
<dbReference type="GO" id="GO:0004341">
    <property type="term" value="F:gluconolactonase activity"/>
    <property type="evidence" value="ECO:0007669"/>
    <property type="project" value="TreeGrafter"/>
</dbReference>
<dbReference type="PANTHER" id="PTHR10907:SF47">
    <property type="entry name" value="REGUCALCIN"/>
    <property type="match status" value="1"/>
</dbReference>
<dbReference type="InterPro" id="IPR013658">
    <property type="entry name" value="SGL"/>
</dbReference>
<comment type="cofactor">
    <cofactor evidence="3">
        <name>Zn(2+)</name>
        <dbReference type="ChEBI" id="CHEBI:29105"/>
    </cofactor>
    <text evidence="3">Binds 1 divalent metal cation per subunit.</text>
</comment>
<comment type="similarity">
    <text evidence="1">Belongs to the SMP-30/CGR1 family.</text>
</comment>
<feature type="binding site" evidence="3">
    <location>
        <position position="156"/>
    </location>
    <ligand>
        <name>a divalent metal cation</name>
        <dbReference type="ChEBI" id="CHEBI:60240"/>
    </ligand>
</feature>
<dbReference type="SUPFAM" id="SSF63829">
    <property type="entry name" value="Calcium-dependent phosphotriesterase"/>
    <property type="match status" value="1"/>
</dbReference>
<evidence type="ECO:0000313" key="6">
    <source>
        <dbReference type="Proteomes" id="UP000790347"/>
    </source>
</evidence>
<reference evidence="5" key="2">
    <citation type="journal article" date="2022" name="Res Sq">
        <title>Comparative Genomics Reveals Insights into the Divergent Evolution of Astigmatic Mites and Household Pest Adaptations.</title>
        <authorList>
            <person name="Xiong Q."/>
            <person name="Wan A.T.-Y."/>
            <person name="Liu X.-Y."/>
            <person name="Fung C.S.-H."/>
            <person name="Xiao X."/>
            <person name="Malainual N."/>
            <person name="Hou J."/>
            <person name="Wang L."/>
            <person name="Wang M."/>
            <person name="Yang K."/>
            <person name="Cui Y."/>
            <person name="Leung E."/>
            <person name="Nong W."/>
            <person name="Shin S.-K."/>
            <person name="Au S."/>
            <person name="Jeong K.Y."/>
            <person name="Chew F.T."/>
            <person name="Hui J."/>
            <person name="Leung T.F."/>
            <person name="Tungtrongchitr A."/>
            <person name="Zhong N."/>
            <person name="Liu Z."/>
            <person name="Tsui S."/>
        </authorList>
    </citation>
    <scope>NUCLEOTIDE SEQUENCE</scope>
    <source>
        <strain evidence="5">Derf</strain>
        <tissue evidence="5">Whole organism</tissue>
    </source>
</reference>
<comment type="caution">
    <text evidence="5">The sequence shown here is derived from an EMBL/GenBank/DDBJ whole genome shotgun (WGS) entry which is preliminary data.</text>
</comment>
<dbReference type="GO" id="GO:0005509">
    <property type="term" value="F:calcium ion binding"/>
    <property type="evidence" value="ECO:0007669"/>
    <property type="project" value="TreeGrafter"/>
</dbReference>
<proteinExistence type="inferred from homology"/>
<keyword evidence="3" id="KW-0862">Zinc</keyword>
<keyword evidence="3" id="KW-0479">Metal-binding</keyword>
<feature type="domain" description="SMP-30/Gluconolactonase/LRE-like region" evidence="4">
    <location>
        <begin position="16"/>
        <end position="271"/>
    </location>
</feature>
<feature type="binding site" evidence="3">
    <location>
        <position position="212"/>
    </location>
    <ligand>
        <name>a divalent metal cation</name>
        <dbReference type="ChEBI" id="CHEBI:60240"/>
    </ligand>
</feature>
<dbReference type="AlphaFoldDB" id="A0A922L1K7"/>
<name>A0A922L1K7_DERFA</name>
<keyword evidence="6" id="KW-1185">Reference proteome</keyword>
<dbReference type="EMBL" id="ASGP02000008">
    <property type="protein sequence ID" value="KAH9494022.1"/>
    <property type="molecule type" value="Genomic_DNA"/>
</dbReference>
<feature type="active site" description="Proton donor/acceptor" evidence="2">
    <location>
        <position position="212"/>
    </location>
</feature>
<evidence type="ECO:0000313" key="5">
    <source>
        <dbReference type="EMBL" id="KAH9494022.1"/>
    </source>
</evidence>
<feature type="binding site" evidence="3">
    <location>
        <position position="104"/>
    </location>
    <ligand>
        <name>substrate</name>
    </ligand>
</feature>
<organism evidence="5 6">
    <name type="scientific">Dermatophagoides farinae</name>
    <name type="common">American house dust mite</name>
    <dbReference type="NCBI Taxonomy" id="6954"/>
    <lineage>
        <taxon>Eukaryota</taxon>
        <taxon>Metazoa</taxon>
        <taxon>Ecdysozoa</taxon>
        <taxon>Arthropoda</taxon>
        <taxon>Chelicerata</taxon>
        <taxon>Arachnida</taxon>
        <taxon>Acari</taxon>
        <taxon>Acariformes</taxon>
        <taxon>Sarcoptiformes</taxon>
        <taxon>Astigmata</taxon>
        <taxon>Psoroptidia</taxon>
        <taxon>Analgoidea</taxon>
        <taxon>Pyroglyphidae</taxon>
        <taxon>Dermatophagoidinae</taxon>
        <taxon>Dermatophagoides</taxon>
    </lineage>
</organism>
<dbReference type="Proteomes" id="UP000790347">
    <property type="component" value="Unassembled WGS sequence"/>
</dbReference>
<dbReference type="Gene3D" id="2.120.10.30">
    <property type="entry name" value="TolB, C-terminal domain"/>
    <property type="match status" value="1"/>
</dbReference>
<reference evidence="5" key="1">
    <citation type="submission" date="2013-05" db="EMBL/GenBank/DDBJ databases">
        <authorList>
            <person name="Yim A.K.Y."/>
            <person name="Chan T.F."/>
            <person name="Ji K.M."/>
            <person name="Liu X.Y."/>
            <person name="Zhou J.W."/>
            <person name="Li R.Q."/>
            <person name="Yang K.Y."/>
            <person name="Li J."/>
            <person name="Li M."/>
            <person name="Law P.T.W."/>
            <person name="Wu Y.L."/>
            <person name="Cai Z.L."/>
            <person name="Qin H."/>
            <person name="Bao Y."/>
            <person name="Leung R.K.K."/>
            <person name="Ng P.K.S."/>
            <person name="Zou J."/>
            <person name="Zhong X.J."/>
            <person name="Ran P.X."/>
            <person name="Zhong N.S."/>
            <person name="Liu Z.G."/>
            <person name="Tsui S.K.W."/>
        </authorList>
    </citation>
    <scope>NUCLEOTIDE SEQUENCE</scope>
    <source>
        <strain evidence="5">Derf</strain>
        <tissue evidence="5">Whole organism</tissue>
    </source>
</reference>
<feature type="binding site" evidence="3">
    <location>
        <position position="18"/>
    </location>
    <ligand>
        <name>a divalent metal cation</name>
        <dbReference type="ChEBI" id="CHEBI:60240"/>
    </ligand>
</feature>
<evidence type="ECO:0000256" key="1">
    <source>
        <dbReference type="ARBA" id="ARBA00008853"/>
    </source>
</evidence>
<dbReference type="PANTHER" id="PTHR10907">
    <property type="entry name" value="REGUCALCIN"/>
    <property type="match status" value="1"/>
</dbReference>